<keyword evidence="2" id="KW-0802">TPR repeat</keyword>
<protein>
    <submittedName>
        <fullName evidence="5">Doubled CXXCH domain-containing protein</fullName>
    </submittedName>
</protein>
<dbReference type="PANTHER" id="PTHR35038">
    <property type="entry name" value="DISSIMILATORY SULFITE REDUCTASE SIRA"/>
    <property type="match status" value="1"/>
</dbReference>
<evidence type="ECO:0000259" key="3">
    <source>
        <dbReference type="Pfam" id="PF09699"/>
    </source>
</evidence>
<evidence type="ECO:0000256" key="1">
    <source>
        <dbReference type="ARBA" id="ARBA00022729"/>
    </source>
</evidence>
<dbReference type="InterPro" id="IPR023155">
    <property type="entry name" value="Cyt_c-552/4"/>
</dbReference>
<dbReference type="PROSITE" id="PS50005">
    <property type="entry name" value="TPR"/>
    <property type="match status" value="2"/>
</dbReference>
<dbReference type="SMART" id="SM00028">
    <property type="entry name" value="TPR"/>
    <property type="match status" value="3"/>
</dbReference>
<dbReference type="Gene3D" id="1.25.40.10">
    <property type="entry name" value="Tetratricopeptide repeat domain"/>
    <property type="match status" value="2"/>
</dbReference>
<evidence type="ECO:0000313" key="6">
    <source>
        <dbReference type="Proteomes" id="UP000236721"/>
    </source>
</evidence>
<feature type="domain" description="Cytochrome c-552/4" evidence="4">
    <location>
        <begin position="192"/>
        <end position="232"/>
    </location>
</feature>
<feature type="repeat" description="TPR" evidence="2">
    <location>
        <begin position="671"/>
        <end position="704"/>
    </location>
</feature>
<dbReference type="SUPFAM" id="SSF48695">
    <property type="entry name" value="Multiheme cytochromes"/>
    <property type="match status" value="1"/>
</dbReference>
<sequence>MNWLNKANRGVSIRVVLRISLLVSLWASLILAPTSAVRAELTVVERSNIPNPMTYLGSEACKTCHENEYSEWKTSQHFQAMSHASEETVLADFNDVEFIFDGKVNRFFKKGEEFWVNIMGRNGVFHDYQIKYTFGVYPLQQYMVEFEDGRVQLIPYTWDSRTHEEGGQRWYHLYPNLTSETDEFFWLNQGQNWNYMCADCHSTNLRKNYDKDTNRYNTTWSEISVGCEACHGEGSLHSQWASALEAGLETSGITNKGFDRDLSKVVSQWDYQQGKSTFVPVDHQETDLVRTCAQCHSRRTLIAENDDHVRGDFLDRHLLTLVNSELYHKDGQIYDENYVYGSFMQSKMHQAGVTCTNCHNPHSGKTIAPEPALCYQCHSPADYTPEKHSKHSSGLGENSCSSCHMVEELYMQVDRRKDHGWHIPRPDLSVQLGTPNACTNCHEDKDNKWALEAVTEWFPDSKIRSQPHFAHAFYAADNGDKNSADLLYDVVNDVLQPAIIRASALERMQAIPQQKTIEAIQQSVKDEDAMVRLGAIHASQSLPGNYKWPLLNPLLADPVLSIRIEAAAAFIIVWQELTPEQQKLVMPSLKEYEQTQLFLSDRGAGRTNLGNLYRAWQKYDEALAEYKGSIDVEPFYSPAYVNLADLYRKLNNNSASLNALLAGREVLPKEAALAFATGLAYVRVKDLSQAVRHLEDATQLDSQNAHYYFVLGLALEGSDVSRAKAKLKQAYMLSGDERHLQTLCDFRHRHEGMDIDTCIAKEGALK</sequence>
<dbReference type="PANTHER" id="PTHR35038:SF8">
    <property type="entry name" value="C-TYPE POLYHEME CYTOCHROME OMCC"/>
    <property type="match status" value="1"/>
</dbReference>
<dbReference type="CDD" id="cd08168">
    <property type="entry name" value="Cytochrom_C3"/>
    <property type="match status" value="1"/>
</dbReference>
<dbReference type="AlphaFoldDB" id="A0A1H5TLL9"/>
<gene>
    <name evidence="5" type="ORF">SAMN04488244_102308</name>
</gene>
<dbReference type="InterPro" id="IPR011989">
    <property type="entry name" value="ARM-like"/>
</dbReference>
<evidence type="ECO:0000259" key="4">
    <source>
        <dbReference type="Pfam" id="PF13435"/>
    </source>
</evidence>
<feature type="repeat" description="TPR" evidence="2">
    <location>
        <begin position="603"/>
        <end position="636"/>
    </location>
</feature>
<keyword evidence="1" id="KW-0732">Signal</keyword>
<dbReference type="RefSeq" id="WP_103878905.1">
    <property type="nucleotide sequence ID" value="NZ_FNVG01000002.1"/>
</dbReference>
<dbReference type="InterPro" id="IPR010177">
    <property type="entry name" value="Paired_CXXCH_1"/>
</dbReference>
<dbReference type="InterPro" id="IPR011990">
    <property type="entry name" value="TPR-like_helical_dom_sf"/>
</dbReference>
<dbReference type="Gene3D" id="1.10.1130.10">
    <property type="entry name" value="Flavocytochrome C3, Chain A"/>
    <property type="match status" value="2"/>
</dbReference>
<dbReference type="EMBL" id="FNVG01000002">
    <property type="protein sequence ID" value="SEF63670.1"/>
    <property type="molecule type" value="Genomic_DNA"/>
</dbReference>
<evidence type="ECO:0000256" key="2">
    <source>
        <dbReference type="PROSITE-ProRule" id="PRU00339"/>
    </source>
</evidence>
<feature type="domain" description="Doubled CXXCH motif" evidence="3">
    <location>
        <begin position="354"/>
        <end position="381"/>
    </location>
</feature>
<evidence type="ECO:0000313" key="5">
    <source>
        <dbReference type="EMBL" id="SEF63670.1"/>
    </source>
</evidence>
<reference evidence="6" key="1">
    <citation type="submission" date="2016-10" db="EMBL/GenBank/DDBJ databases">
        <authorList>
            <person name="Varghese N."/>
            <person name="Submissions S."/>
        </authorList>
    </citation>
    <scope>NUCLEOTIDE SEQUENCE [LARGE SCALE GENOMIC DNA]</scope>
    <source>
        <strain evidence="6">CGMCC 1.7062</strain>
    </source>
</reference>
<keyword evidence="6" id="KW-1185">Reference proteome</keyword>
<dbReference type="Pfam" id="PF13435">
    <property type="entry name" value="Cytochrome_C554"/>
    <property type="match status" value="2"/>
</dbReference>
<dbReference type="InterPro" id="IPR036280">
    <property type="entry name" value="Multihaem_cyt_sf"/>
</dbReference>
<dbReference type="Pfam" id="PF13181">
    <property type="entry name" value="TPR_8"/>
    <property type="match status" value="1"/>
</dbReference>
<dbReference type="InterPro" id="IPR051829">
    <property type="entry name" value="Multiheme_Cytochr_ET"/>
</dbReference>
<dbReference type="Gene3D" id="1.25.10.10">
    <property type="entry name" value="Leucine-rich Repeat Variant"/>
    <property type="match status" value="1"/>
</dbReference>
<proteinExistence type="predicted"/>
<organism evidence="5 6">
    <name type="scientific">Vibrio hangzhouensis</name>
    <dbReference type="NCBI Taxonomy" id="462991"/>
    <lineage>
        <taxon>Bacteria</taxon>
        <taxon>Pseudomonadati</taxon>
        <taxon>Pseudomonadota</taxon>
        <taxon>Gammaproteobacteria</taxon>
        <taxon>Vibrionales</taxon>
        <taxon>Vibrionaceae</taxon>
        <taxon>Vibrio</taxon>
    </lineage>
</organism>
<dbReference type="Proteomes" id="UP000236721">
    <property type="component" value="Unassembled WGS sequence"/>
</dbReference>
<accession>A0A1H5TLL9</accession>
<dbReference type="GO" id="GO:0016491">
    <property type="term" value="F:oxidoreductase activity"/>
    <property type="evidence" value="ECO:0007669"/>
    <property type="project" value="TreeGrafter"/>
</dbReference>
<dbReference type="OrthoDB" id="9814800at2"/>
<dbReference type="InterPro" id="IPR019734">
    <property type="entry name" value="TPR_rpt"/>
</dbReference>
<dbReference type="SUPFAM" id="SSF48452">
    <property type="entry name" value="TPR-like"/>
    <property type="match status" value="1"/>
</dbReference>
<dbReference type="Pfam" id="PF09699">
    <property type="entry name" value="Paired_CXXCH_1"/>
    <property type="match status" value="1"/>
</dbReference>
<name>A0A1H5TLL9_9VIBR</name>
<feature type="domain" description="Cytochrome c-552/4" evidence="4">
    <location>
        <begin position="60"/>
        <end position="87"/>
    </location>
</feature>